<gene>
    <name evidence="1" type="ORF">S01H1_60700</name>
</gene>
<comment type="caution">
    <text evidence="1">The sequence shown here is derived from an EMBL/GenBank/DDBJ whole genome shotgun (WGS) entry which is preliminary data.</text>
</comment>
<evidence type="ECO:0000313" key="1">
    <source>
        <dbReference type="EMBL" id="GAG22658.1"/>
    </source>
</evidence>
<name>X0WDM3_9ZZZZ</name>
<dbReference type="EMBL" id="BARS01039762">
    <property type="protein sequence ID" value="GAG22658.1"/>
    <property type="molecule type" value="Genomic_DNA"/>
</dbReference>
<proteinExistence type="predicted"/>
<organism evidence="1">
    <name type="scientific">marine sediment metagenome</name>
    <dbReference type="NCBI Taxonomy" id="412755"/>
    <lineage>
        <taxon>unclassified sequences</taxon>
        <taxon>metagenomes</taxon>
        <taxon>ecological metagenomes</taxon>
    </lineage>
</organism>
<feature type="non-terminal residue" evidence="1">
    <location>
        <position position="1"/>
    </location>
</feature>
<protein>
    <submittedName>
        <fullName evidence="1">Uncharacterized protein</fullName>
    </submittedName>
</protein>
<accession>X0WDM3</accession>
<sequence length="68" mass="7819">KNGYQTEDYFFLLFYVPKEVNETGEVLFDTSLVKMEVDVDMAEKTWKKALDVLNGSCPKDSCEWCGGR</sequence>
<reference evidence="1" key="1">
    <citation type="journal article" date="2014" name="Front. Microbiol.">
        <title>High frequency of phylogenetically diverse reductive dehalogenase-homologous genes in deep subseafloor sedimentary metagenomes.</title>
        <authorList>
            <person name="Kawai M."/>
            <person name="Futagami T."/>
            <person name="Toyoda A."/>
            <person name="Takaki Y."/>
            <person name="Nishi S."/>
            <person name="Hori S."/>
            <person name="Arai W."/>
            <person name="Tsubouchi T."/>
            <person name="Morono Y."/>
            <person name="Uchiyama I."/>
            <person name="Ito T."/>
            <person name="Fujiyama A."/>
            <person name="Inagaki F."/>
            <person name="Takami H."/>
        </authorList>
    </citation>
    <scope>NUCLEOTIDE SEQUENCE</scope>
    <source>
        <strain evidence="1">Expedition CK06-06</strain>
    </source>
</reference>
<dbReference type="AlphaFoldDB" id="X0WDM3"/>